<dbReference type="AlphaFoldDB" id="A0A3B0BF37"/>
<evidence type="ECO:0000313" key="2">
    <source>
        <dbReference type="Proteomes" id="UP000280509"/>
    </source>
</evidence>
<gene>
    <name evidence="1" type="ORF">D7D54_09250</name>
</gene>
<dbReference type="Proteomes" id="UP000280509">
    <property type="component" value="Unassembled WGS sequence"/>
</dbReference>
<organism evidence="1 2">
    <name type="scientific">Streptococcus chosunensis</name>
    <dbReference type="NCBI Taxonomy" id="2707003"/>
    <lineage>
        <taxon>Bacteria</taxon>
        <taxon>Bacillati</taxon>
        <taxon>Bacillota</taxon>
        <taxon>Bacilli</taxon>
        <taxon>Lactobacillales</taxon>
        <taxon>Streptococcaceae</taxon>
        <taxon>Streptococcus</taxon>
        <taxon>Streptococcus mitis group</taxon>
    </lineage>
</organism>
<evidence type="ECO:0000313" key="1">
    <source>
        <dbReference type="EMBL" id="RKN70707.1"/>
    </source>
</evidence>
<proteinExistence type="predicted"/>
<comment type="caution">
    <text evidence="1">The sequence shown here is derived from an EMBL/GenBank/DDBJ whole genome shotgun (WGS) entry which is preliminary data.</text>
</comment>
<reference evidence="1 2" key="1">
    <citation type="submission" date="2018-09" db="EMBL/GenBank/DDBJ databases">
        <title>Draft genome sequence of Streptococcus sp. KCOM 1699 (=ChDC B353).</title>
        <authorList>
            <person name="Kook J.-K."/>
            <person name="Park S.-N."/>
            <person name="Lim Y.K."/>
        </authorList>
    </citation>
    <scope>NUCLEOTIDE SEQUENCE [LARGE SCALE GENOMIC DNA]</scope>
    <source>
        <strain evidence="1 2">ChDC B353</strain>
    </source>
</reference>
<name>A0A3B0BF37_9STRE</name>
<dbReference type="EMBL" id="RBCK01000006">
    <property type="protein sequence ID" value="RKN70707.1"/>
    <property type="molecule type" value="Genomic_DNA"/>
</dbReference>
<accession>A0A3B0BF37</accession>
<keyword evidence="2" id="KW-1185">Reference proteome</keyword>
<protein>
    <submittedName>
        <fullName evidence="1">Uncharacterized protein</fullName>
    </submittedName>
</protein>
<sequence length="143" mass="17609">MRYRKMGTWMNEIEENYDFLKTAEAKQIFLNLEKVEYIQKEEILDFEDFKEWQNSLLINDEKQSLVEHLVTLGWGMQRGMESSEEKNNNKDLLLALKLKEEIDPDYIYENWFYEKEKMFYKMKLAELTNDDFSYIEFFEEYRA</sequence>